<protein>
    <submittedName>
        <fullName evidence="1">Uncharacterized protein</fullName>
    </submittedName>
</protein>
<dbReference type="Proteomes" id="UP000827092">
    <property type="component" value="Unassembled WGS sequence"/>
</dbReference>
<organism evidence="1 2">
    <name type="scientific">Oedothorax gibbosus</name>
    <dbReference type="NCBI Taxonomy" id="931172"/>
    <lineage>
        <taxon>Eukaryota</taxon>
        <taxon>Metazoa</taxon>
        <taxon>Ecdysozoa</taxon>
        <taxon>Arthropoda</taxon>
        <taxon>Chelicerata</taxon>
        <taxon>Arachnida</taxon>
        <taxon>Araneae</taxon>
        <taxon>Araneomorphae</taxon>
        <taxon>Entelegynae</taxon>
        <taxon>Araneoidea</taxon>
        <taxon>Linyphiidae</taxon>
        <taxon>Erigoninae</taxon>
        <taxon>Oedothorax</taxon>
    </lineage>
</organism>
<evidence type="ECO:0000313" key="1">
    <source>
        <dbReference type="EMBL" id="KAG8192863.1"/>
    </source>
</evidence>
<dbReference type="AlphaFoldDB" id="A0AAV6V9S6"/>
<keyword evidence="2" id="KW-1185">Reference proteome</keyword>
<proteinExistence type="predicted"/>
<reference evidence="1 2" key="1">
    <citation type="journal article" date="2022" name="Nat. Ecol. Evol.">
        <title>A masculinizing supergene underlies an exaggerated male reproductive morph in a spider.</title>
        <authorList>
            <person name="Hendrickx F."/>
            <person name="De Corte Z."/>
            <person name="Sonet G."/>
            <person name="Van Belleghem S.M."/>
            <person name="Kostlbacher S."/>
            <person name="Vangestel C."/>
        </authorList>
    </citation>
    <scope>NUCLEOTIDE SEQUENCE [LARGE SCALE GENOMIC DNA]</scope>
    <source>
        <strain evidence="1">W744_W776</strain>
    </source>
</reference>
<name>A0AAV6V9S6_9ARAC</name>
<gene>
    <name evidence="1" type="ORF">JTE90_014639</name>
</gene>
<dbReference type="EMBL" id="JAFNEN010000134">
    <property type="protein sequence ID" value="KAG8192863.1"/>
    <property type="molecule type" value="Genomic_DNA"/>
</dbReference>
<comment type="caution">
    <text evidence="1">The sequence shown here is derived from an EMBL/GenBank/DDBJ whole genome shotgun (WGS) entry which is preliminary data.</text>
</comment>
<accession>A0AAV6V9S6</accession>
<evidence type="ECO:0000313" key="2">
    <source>
        <dbReference type="Proteomes" id="UP000827092"/>
    </source>
</evidence>
<sequence>MSDGGRPEEQDIEVLTRSIRNKACPIYIINACFTCRGSAYDHPAPKIPATAACETSLEDDPFSFGGKELETHTFA</sequence>